<accession>A0A1Y2IVP8</accession>
<gene>
    <name evidence="1" type="ORF">PYCCODRAFT_1335644</name>
</gene>
<name>A0A1Y2IVP8_TRAC3</name>
<reference evidence="1 2" key="1">
    <citation type="journal article" date="2015" name="Biotechnol. Biofuels">
        <title>Enhanced degradation of softwood versus hardwood by the white-rot fungus Pycnoporus coccineus.</title>
        <authorList>
            <person name="Couturier M."/>
            <person name="Navarro D."/>
            <person name="Chevret D."/>
            <person name="Henrissat B."/>
            <person name="Piumi F."/>
            <person name="Ruiz-Duenas F.J."/>
            <person name="Martinez A.T."/>
            <person name="Grigoriev I.V."/>
            <person name="Riley R."/>
            <person name="Lipzen A."/>
            <person name="Berrin J.G."/>
            <person name="Master E.R."/>
            <person name="Rosso M.N."/>
        </authorList>
    </citation>
    <scope>NUCLEOTIDE SEQUENCE [LARGE SCALE GENOMIC DNA]</scope>
    <source>
        <strain evidence="1 2">BRFM310</strain>
    </source>
</reference>
<dbReference type="OrthoDB" id="2720996at2759"/>
<feature type="non-terminal residue" evidence="1">
    <location>
        <position position="1"/>
    </location>
</feature>
<evidence type="ECO:0000313" key="1">
    <source>
        <dbReference type="EMBL" id="OSD05219.1"/>
    </source>
</evidence>
<feature type="non-terminal residue" evidence="1">
    <location>
        <position position="89"/>
    </location>
</feature>
<protein>
    <submittedName>
        <fullName evidence="1">Uncharacterized protein</fullName>
    </submittedName>
</protein>
<dbReference type="Proteomes" id="UP000193067">
    <property type="component" value="Unassembled WGS sequence"/>
</dbReference>
<organism evidence="1 2">
    <name type="scientific">Trametes coccinea (strain BRFM310)</name>
    <name type="common">Pycnoporus coccineus</name>
    <dbReference type="NCBI Taxonomy" id="1353009"/>
    <lineage>
        <taxon>Eukaryota</taxon>
        <taxon>Fungi</taxon>
        <taxon>Dikarya</taxon>
        <taxon>Basidiomycota</taxon>
        <taxon>Agaricomycotina</taxon>
        <taxon>Agaricomycetes</taxon>
        <taxon>Polyporales</taxon>
        <taxon>Polyporaceae</taxon>
        <taxon>Trametes</taxon>
    </lineage>
</organism>
<keyword evidence="2" id="KW-1185">Reference proteome</keyword>
<proteinExistence type="predicted"/>
<evidence type="ECO:0000313" key="2">
    <source>
        <dbReference type="Proteomes" id="UP000193067"/>
    </source>
</evidence>
<dbReference type="AlphaFoldDB" id="A0A1Y2IVP8"/>
<dbReference type="EMBL" id="KZ084094">
    <property type="protein sequence ID" value="OSD05219.1"/>
    <property type="molecule type" value="Genomic_DNA"/>
</dbReference>
<sequence>VPQCANCWGWGHPVYSCRYPTAVCARCGGPHPASLHNKKAACCKDSPDRDRDDFACPHPPWCCNCGGPHYASDSSACPFAHHRNDSSWL</sequence>